<feature type="compositionally biased region" description="Polar residues" evidence="2">
    <location>
        <begin position="507"/>
        <end position="531"/>
    </location>
</feature>
<keyword evidence="1" id="KW-0863">Zinc-finger</keyword>
<feature type="domain" description="C2H2-type" evidence="3">
    <location>
        <begin position="12"/>
        <end position="39"/>
    </location>
</feature>
<proteinExistence type="predicted"/>
<evidence type="ECO:0000313" key="4">
    <source>
        <dbReference type="Proteomes" id="UP000887540"/>
    </source>
</evidence>
<evidence type="ECO:0000256" key="2">
    <source>
        <dbReference type="SAM" id="MobiDB-lite"/>
    </source>
</evidence>
<protein>
    <submittedName>
        <fullName evidence="5">C2H2-type domain-containing protein</fullName>
    </submittedName>
</protein>
<reference evidence="5" key="1">
    <citation type="submission" date="2022-11" db="UniProtKB">
        <authorList>
            <consortium name="WormBaseParasite"/>
        </authorList>
    </citation>
    <scope>IDENTIFICATION</scope>
</reference>
<dbReference type="GO" id="GO:0004334">
    <property type="term" value="F:fumarylacetoacetase activity"/>
    <property type="evidence" value="ECO:0007669"/>
    <property type="project" value="InterPro"/>
</dbReference>
<dbReference type="InterPro" id="IPR036236">
    <property type="entry name" value="Znf_C2H2_sf"/>
</dbReference>
<dbReference type="PROSITE" id="PS50157">
    <property type="entry name" value="ZINC_FINGER_C2H2_2"/>
    <property type="match status" value="5"/>
</dbReference>
<dbReference type="PANTHER" id="PTHR43069">
    <property type="entry name" value="FUMARYLACETOACETASE"/>
    <property type="match status" value="1"/>
</dbReference>
<dbReference type="GO" id="GO:1902000">
    <property type="term" value="P:homogentisate catabolic process"/>
    <property type="evidence" value="ECO:0007669"/>
    <property type="project" value="TreeGrafter"/>
</dbReference>
<dbReference type="GO" id="GO:0006572">
    <property type="term" value="P:L-tyrosine catabolic process"/>
    <property type="evidence" value="ECO:0007669"/>
    <property type="project" value="TreeGrafter"/>
</dbReference>
<dbReference type="Pfam" id="PF12874">
    <property type="entry name" value="zf-met"/>
    <property type="match status" value="1"/>
</dbReference>
<dbReference type="Pfam" id="PF00096">
    <property type="entry name" value="zf-C2H2"/>
    <property type="match status" value="3"/>
</dbReference>
<keyword evidence="1" id="KW-0479">Metal-binding</keyword>
<dbReference type="PROSITE" id="PS00028">
    <property type="entry name" value="ZINC_FINGER_C2H2_1"/>
    <property type="match status" value="6"/>
</dbReference>
<dbReference type="InterPro" id="IPR005959">
    <property type="entry name" value="Fumarylacetoacetase"/>
</dbReference>
<dbReference type="SMART" id="SM00355">
    <property type="entry name" value="ZnF_C2H2"/>
    <property type="match status" value="7"/>
</dbReference>
<dbReference type="WBParaSite" id="ACRNAN_Path_87.g318.t1">
    <property type="protein sequence ID" value="ACRNAN_Path_87.g318.t1"/>
    <property type="gene ID" value="ACRNAN_Path_87.g318"/>
</dbReference>
<feature type="region of interest" description="Disordered" evidence="2">
    <location>
        <begin position="204"/>
        <end position="241"/>
    </location>
</feature>
<feature type="region of interest" description="Disordered" evidence="2">
    <location>
        <begin position="256"/>
        <end position="287"/>
    </location>
</feature>
<dbReference type="GO" id="GO:0006559">
    <property type="term" value="P:L-phenylalanine catabolic process"/>
    <property type="evidence" value="ECO:0007669"/>
    <property type="project" value="TreeGrafter"/>
</dbReference>
<dbReference type="PANTHER" id="PTHR43069:SF2">
    <property type="entry name" value="FUMARYLACETOACETASE"/>
    <property type="match status" value="1"/>
</dbReference>
<evidence type="ECO:0000256" key="1">
    <source>
        <dbReference type="PROSITE-ProRule" id="PRU00042"/>
    </source>
</evidence>
<organism evidence="4 5">
    <name type="scientific">Acrobeloides nanus</name>
    <dbReference type="NCBI Taxonomy" id="290746"/>
    <lineage>
        <taxon>Eukaryota</taxon>
        <taxon>Metazoa</taxon>
        <taxon>Ecdysozoa</taxon>
        <taxon>Nematoda</taxon>
        <taxon>Chromadorea</taxon>
        <taxon>Rhabditida</taxon>
        <taxon>Tylenchina</taxon>
        <taxon>Cephalobomorpha</taxon>
        <taxon>Cephaloboidea</taxon>
        <taxon>Cephalobidae</taxon>
        <taxon>Acrobeloides</taxon>
    </lineage>
</organism>
<feature type="compositionally biased region" description="Basic and acidic residues" evidence="2">
    <location>
        <begin position="395"/>
        <end position="404"/>
    </location>
</feature>
<feature type="domain" description="C2H2-type" evidence="3">
    <location>
        <begin position="460"/>
        <end position="484"/>
    </location>
</feature>
<keyword evidence="4" id="KW-1185">Reference proteome</keyword>
<feature type="compositionally biased region" description="Polar residues" evidence="2">
    <location>
        <begin position="539"/>
        <end position="553"/>
    </location>
</feature>
<keyword evidence="1" id="KW-0862">Zinc</keyword>
<feature type="domain" description="C2H2-type" evidence="3">
    <location>
        <begin position="638"/>
        <end position="662"/>
    </location>
</feature>
<feature type="compositionally biased region" description="Polar residues" evidence="2">
    <location>
        <begin position="223"/>
        <end position="237"/>
    </location>
</feature>
<sequence>MEAFLASEAQDLVCDMCDKKFRKESELLLHKQTHLIERQQNARARTYLCPECKINMRSKQHLAKHIETVHAGANIQIDDDQTTTTSVNLNPSSSGQTLSTASNSIGQMLLSTSSSSARSFVCKDCNLGFRTHGVLAKHLRSKNHVKTLSSLGKLPDDAINLIKENSNVLANVDATDSESAYESLFQIIANLRGTQTTSTSVNQVVSNEGENSSSSLECREQLGAQSPGPQTPNGYKFNSSIPSSIGINSGYPKAFPPLPVSLKRKNERPSPGEPQSPPVRRPRCNTGLSQQRAAIDGLTNLNNQSTLVSNSSGYTSPENAASPLHSLATIATANRSTSSPSVGNVKTIAANVWIPPRFDQLDRKAMTPDSNSNGMSARIFLEASTVSEHVASSRSTEENSEGRSEASTPVQRASVNGTIAASPMSQATKCNVCDITFDTPCDLQVHLHADHIIMRDGREFKCPKRHCEKVYPTRENLKAHIIAHYYGGGATPTFDVREENEYAPSNHIASSPSELITGSPQTLKKPSSAPQHQMAASFVPNNSPDAPEESNTTQKLGIIGNGMRAPMFSTGVYNVPRQSTQQPLTRPKSSSTDMVMNPSDARKNSLPCAMCGQHFADAAQLQCHWVSDHMPQMNSRPYVCKECDAGFASKFQLEAHIATHAK</sequence>
<feature type="domain" description="C2H2-type" evidence="3">
    <location>
        <begin position="120"/>
        <end position="144"/>
    </location>
</feature>
<evidence type="ECO:0000313" key="5">
    <source>
        <dbReference type="WBParaSite" id="ACRNAN_Path_87.g318.t1"/>
    </source>
</evidence>
<feature type="domain" description="C2H2-type" evidence="3">
    <location>
        <begin position="47"/>
        <end position="75"/>
    </location>
</feature>
<feature type="region of interest" description="Disordered" evidence="2">
    <location>
        <begin position="387"/>
        <end position="411"/>
    </location>
</feature>
<feature type="compositionally biased region" description="Low complexity" evidence="2">
    <location>
        <begin position="204"/>
        <end position="216"/>
    </location>
</feature>
<evidence type="ECO:0000259" key="3">
    <source>
        <dbReference type="PROSITE" id="PS50157"/>
    </source>
</evidence>
<dbReference type="InterPro" id="IPR013087">
    <property type="entry name" value="Znf_C2H2_type"/>
</dbReference>
<name>A0A914CCP5_9BILA</name>
<dbReference type="Proteomes" id="UP000887540">
    <property type="component" value="Unplaced"/>
</dbReference>
<feature type="region of interest" description="Disordered" evidence="2">
    <location>
        <begin position="504"/>
        <end position="553"/>
    </location>
</feature>
<dbReference type="SUPFAM" id="SSF57667">
    <property type="entry name" value="beta-beta-alpha zinc fingers"/>
    <property type="match status" value="3"/>
</dbReference>
<dbReference type="AlphaFoldDB" id="A0A914CCP5"/>
<accession>A0A914CCP5</accession>
<dbReference type="GO" id="GO:0008270">
    <property type="term" value="F:zinc ion binding"/>
    <property type="evidence" value="ECO:0007669"/>
    <property type="project" value="UniProtKB-KW"/>
</dbReference>
<dbReference type="Gene3D" id="3.30.160.60">
    <property type="entry name" value="Classic Zinc Finger"/>
    <property type="match status" value="3"/>
</dbReference>